<feature type="compositionally biased region" description="Pro residues" evidence="3">
    <location>
        <begin position="581"/>
        <end position="596"/>
    </location>
</feature>
<feature type="compositionally biased region" description="Pro residues" evidence="3">
    <location>
        <begin position="257"/>
        <end position="266"/>
    </location>
</feature>
<feature type="region of interest" description="Disordered" evidence="3">
    <location>
        <begin position="327"/>
        <end position="361"/>
    </location>
</feature>
<feature type="compositionally biased region" description="Gly residues" evidence="3">
    <location>
        <begin position="442"/>
        <end position="460"/>
    </location>
</feature>
<feature type="region of interest" description="Disordered" evidence="3">
    <location>
        <begin position="86"/>
        <end position="182"/>
    </location>
</feature>
<keyword evidence="1" id="KW-0677">Repeat</keyword>
<evidence type="ECO:0000256" key="2">
    <source>
        <dbReference type="ARBA" id="ARBA00022803"/>
    </source>
</evidence>
<sequence>MWAARLGRRLDLLPATPAPPTPAAVDGLARGIPAVTTDHGRLLAAVVELAAGDPAPVLGLPAVASALCTAVAAVGGSGVVAAGRGAAGGPDGAPGATAAAAAAAARGRRWTTPSPPTPQRRRRQRRWFRPLWGGGASPRPAAAAAAAPGAPPAPAPGPADREREGGEGGGGAPPPAPWVDRSEDGEDVVRGVVRAGALAVARAALDWLVAGGGGGGDDGGGGGEGWAAAAAGAPSPPSPRHSSRPPVDGTGGGAAGCPPPRPPPVPLAGGNGGPGGSAGVGGGAAAGAGGAAGRHGGGGVYGEGVPAGTASGGEEGAADGADDALLPDVAFSDSDGSEGGGCDGGDGSDSDDGSDGSGAAPASTLEWLAAATPDMLALLWVEAAHTLRQLCDGEGAAASMEEAAAALAVRVSQSGARGVRTKNQVRPLAQRTAVVLRRGPGEAAGGSDGAGGGAGSGGDGSTDVRSATARLVGKAGGGGGGGGGGGVGGSDGSDDAGVGGTAEQPPAAAAAPLSGDWPLPSDVPLDDSDVLVYARLGGGTPATSSAGATAGAAPPPPPTPPTATTRRRRSRRQRRGRKKSTPPPTRRPTGPPPPPLGRWRRPLRPPAGGGAVHGISSIGADPLADGERAAYAARVAAVAATPGEGASSMVFAQALLLRCGGEADRGRFQERILALTAAVVDFVADPMAAAPAASRAAAAEERRRLAWASGMPPAWAVRLTSAGVLGRLGLVRCAMEILEGLDSVDELIACHTLLGNADVAEALVRTRLTAADGRDPRVTAGRPRLLCVLGDVTRSALCSQLAWRESRGRSARAQRALDAAAAVDGRHGDASGHWAATLGVNAF</sequence>
<name>A0A1X6PC80_PORUM</name>
<feature type="compositionally biased region" description="Basic residues" evidence="3">
    <location>
        <begin position="565"/>
        <end position="580"/>
    </location>
</feature>
<gene>
    <name evidence="4" type="ORF">BU14_0112s0014</name>
</gene>
<evidence type="ECO:0000313" key="4">
    <source>
        <dbReference type="EMBL" id="OSX78315.1"/>
    </source>
</evidence>
<feature type="region of interest" description="Disordered" evidence="3">
    <location>
        <begin position="437"/>
        <end position="522"/>
    </location>
</feature>
<dbReference type="Proteomes" id="UP000218209">
    <property type="component" value="Unassembled WGS sequence"/>
</dbReference>
<feature type="compositionally biased region" description="Basic residues" evidence="3">
    <location>
        <begin position="119"/>
        <end position="128"/>
    </location>
</feature>
<feature type="region of interest" description="Disordered" evidence="3">
    <location>
        <begin position="542"/>
        <end position="614"/>
    </location>
</feature>
<feature type="compositionally biased region" description="Low complexity" evidence="3">
    <location>
        <begin position="542"/>
        <end position="552"/>
    </location>
</feature>
<feature type="compositionally biased region" description="Low complexity" evidence="3">
    <location>
        <begin position="93"/>
        <end position="105"/>
    </location>
</feature>
<feature type="compositionally biased region" description="Low complexity" evidence="3">
    <location>
        <begin position="137"/>
        <end position="148"/>
    </location>
</feature>
<dbReference type="OrthoDB" id="1936594at2759"/>
<feature type="compositionally biased region" description="Gly residues" evidence="3">
    <location>
        <begin position="474"/>
        <end position="491"/>
    </location>
</feature>
<dbReference type="PANTHER" id="PTHR16193">
    <property type="entry name" value="TETRATRICOPEPTIDE REPEAT PROTEIN 27"/>
    <property type="match status" value="1"/>
</dbReference>
<feature type="compositionally biased region" description="Gly residues" evidence="3">
    <location>
        <begin position="269"/>
        <end position="294"/>
    </location>
</feature>
<dbReference type="EMBL" id="KV918815">
    <property type="protein sequence ID" value="OSX78315.1"/>
    <property type="molecule type" value="Genomic_DNA"/>
</dbReference>
<dbReference type="PANTHER" id="PTHR16193:SF0">
    <property type="entry name" value="TETRATRICOPEPTIDE REPEAT PROTEIN 27"/>
    <property type="match status" value="1"/>
</dbReference>
<feature type="compositionally biased region" description="Low complexity" evidence="3">
    <location>
        <begin position="505"/>
        <end position="522"/>
    </location>
</feature>
<feature type="region of interest" description="Disordered" evidence="3">
    <location>
        <begin position="219"/>
        <end position="294"/>
    </location>
</feature>
<proteinExistence type="predicted"/>
<keyword evidence="5" id="KW-1185">Reference proteome</keyword>
<keyword evidence="2" id="KW-0802">TPR repeat</keyword>
<dbReference type="InterPro" id="IPR044244">
    <property type="entry name" value="TTC27/Emw1"/>
</dbReference>
<reference evidence="4 5" key="1">
    <citation type="submission" date="2017-03" db="EMBL/GenBank/DDBJ databases">
        <title>WGS assembly of Porphyra umbilicalis.</title>
        <authorList>
            <person name="Brawley S.H."/>
            <person name="Blouin N.A."/>
            <person name="Ficko-Blean E."/>
            <person name="Wheeler G.L."/>
            <person name="Lohr M."/>
            <person name="Goodson H.V."/>
            <person name="Jenkins J.W."/>
            <person name="Blaby-Haas C.E."/>
            <person name="Helliwell K.E."/>
            <person name="Chan C."/>
            <person name="Marriage T."/>
            <person name="Bhattacharya D."/>
            <person name="Klein A.S."/>
            <person name="Badis Y."/>
            <person name="Brodie J."/>
            <person name="Cao Y."/>
            <person name="Collen J."/>
            <person name="Dittami S.M."/>
            <person name="Gachon C.M."/>
            <person name="Green B.R."/>
            <person name="Karpowicz S."/>
            <person name="Kim J.W."/>
            <person name="Kudahl U."/>
            <person name="Lin S."/>
            <person name="Michel G."/>
            <person name="Mittag M."/>
            <person name="Olson B.J."/>
            <person name="Pangilinan J."/>
            <person name="Peng Y."/>
            <person name="Qiu H."/>
            <person name="Shu S."/>
            <person name="Singer J.T."/>
            <person name="Smith A.G."/>
            <person name="Sprecher B.N."/>
            <person name="Wagner V."/>
            <person name="Wang W."/>
            <person name="Wang Z.-Y."/>
            <person name="Yan J."/>
            <person name="Yarish C."/>
            <person name="Zoeuner-Riek S."/>
            <person name="Zhuang Y."/>
            <person name="Zou Y."/>
            <person name="Lindquist E.A."/>
            <person name="Grimwood J."/>
            <person name="Barry K."/>
            <person name="Rokhsar D.S."/>
            <person name="Schmutz J."/>
            <person name="Stiller J.W."/>
            <person name="Grossman A.R."/>
            <person name="Prochnik S.E."/>
        </authorList>
    </citation>
    <scope>NUCLEOTIDE SEQUENCE [LARGE SCALE GENOMIC DNA]</scope>
    <source>
        <strain evidence="4">4086291</strain>
    </source>
</reference>
<evidence type="ECO:0000256" key="3">
    <source>
        <dbReference type="SAM" id="MobiDB-lite"/>
    </source>
</evidence>
<evidence type="ECO:0000313" key="5">
    <source>
        <dbReference type="Proteomes" id="UP000218209"/>
    </source>
</evidence>
<organism evidence="4 5">
    <name type="scientific">Porphyra umbilicalis</name>
    <name type="common">Purple laver</name>
    <name type="synonym">Red alga</name>
    <dbReference type="NCBI Taxonomy" id="2786"/>
    <lineage>
        <taxon>Eukaryota</taxon>
        <taxon>Rhodophyta</taxon>
        <taxon>Bangiophyceae</taxon>
        <taxon>Bangiales</taxon>
        <taxon>Bangiaceae</taxon>
        <taxon>Porphyra</taxon>
    </lineage>
</organism>
<accession>A0A1X6PC80</accession>
<evidence type="ECO:0000256" key="1">
    <source>
        <dbReference type="ARBA" id="ARBA00022737"/>
    </source>
</evidence>
<protein>
    <submittedName>
        <fullName evidence="4">Uncharacterized protein</fullName>
    </submittedName>
</protein>
<dbReference type="AlphaFoldDB" id="A0A1X6PC80"/>